<dbReference type="GO" id="GO:0005509">
    <property type="term" value="F:calcium ion binding"/>
    <property type="evidence" value="ECO:0007669"/>
    <property type="project" value="InterPro"/>
</dbReference>
<dbReference type="CDD" id="cd00051">
    <property type="entry name" value="EFh"/>
    <property type="match status" value="2"/>
</dbReference>
<dbReference type="Gene3D" id="1.10.238.10">
    <property type="entry name" value="EF-hand"/>
    <property type="match status" value="1"/>
</dbReference>
<sequence length="1023" mass="115580">MASSSTQDLVVDGAELSHPITIKRGKTSRIYQVIAYPTQLTRKITNGFLDGTTTPDPKTMKKCRWHTAGIIRFHVNPETNLIYEARPDLNELEITLECLLEESHKEQLAIRAEEVYGIEFSADNFIISPFQTFMAQLTIRISGVTRTYYGILVDNKELHPMRIIFNIEDRDEILEIASKLDQPRDHDIVLRYDYSLSGTSTASASLTISAEDVNKIDLEKQIFGKSEAEKLVVSRSFMDKITANITTKLRVVEDIGVGGSSFGQDLIRQEIANAMSASGFQKFSINDIKQMQSADTDITDDLKADIINSVSSSNDDNSESTHHTLDESSSADSSDILNEKSNANRNAGGQSTSSESSWGVKASYAGIGGEFNKSNKDSQSTNFDNSNSAAKKDHEIISTESARKNENSGSKKNSNSNSNAVQGQIRQTKNIDATIVHRSDIVKGFNISLSRFHHQLATTSIKGRLTTKADVEMQEEIEAKENAEREKQARKEEEAKNAKKKMMRQESELRPQQIDDLLHAIDSLDEDKLKEMHAEFLELCPDGQMTREVFSNAFRNLYPKGKVNNYCRYAFPVFDQDSTGALNFTEYVMAMHAHESDDLEDSLGLAFDVFDYDKSGTIDQKEILHMITSTNELLGKSCDLPSAKNLAKKILDFCDIKRNGKVTKEEFLNSCKNKKEYYEMLIPNFENIATALDPNYEGELEYGKKSGKGIYTWSDGRRYEGQWKDDVRHGNGIETLANGERYEGEWKDDKRNGKGVQLLSDGMRFEGDWKDDKKNGKGVYIWSDGRRFEGEWKDDKQNEKGIYAWPDGRQYEGALKDDLKDGNGIETLPDGERYEGTWKNDKKDGKGVQTTANGDRYDGDWKDDKKNGKGVCIWSDGRRYEGDWKDDKRNGKGAFIDSDGDRYEGDYKDDKMTGKGVFIWPDGDRYEGDFKEDNFHGRGIFTSTDGSRYEGDYKNDEKDGRGIETFSNGNRFEGEWKDGKRNPTGRLTYPNGAWSQGHINDNMLEGTYGGMQGSRTTWTYTYQ</sequence>
<dbReference type="SMART" id="SM00054">
    <property type="entry name" value="EFh"/>
    <property type="match status" value="3"/>
</dbReference>
<dbReference type="SMART" id="SM00698">
    <property type="entry name" value="MORN"/>
    <property type="match status" value="13"/>
</dbReference>
<accession>A0A818ZNQ4</accession>
<dbReference type="PRINTS" id="PR00450">
    <property type="entry name" value="RECOVERIN"/>
</dbReference>
<evidence type="ECO:0000313" key="6">
    <source>
        <dbReference type="Proteomes" id="UP000663881"/>
    </source>
</evidence>
<dbReference type="EMBL" id="CAJOAY010000983">
    <property type="protein sequence ID" value="CAF3772082.1"/>
    <property type="molecule type" value="Genomic_DNA"/>
</dbReference>
<dbReference type="InterPro" id="IPR003409">
    <property type="entry name" value="MORN"/>
</dbReference>
<protein>
    <recommendedName>
        <fullName evidence="4">EF-hand domain-containing protein</fullName>
    </recommendedName>
</protein>
<feature type="domain" description="EF-hand" evidence="4">
    <location>
        <begin position="598"/>
        <end position="633"/>
    </location>
</feature>
<feature type="domain" description="EF-hand" evidence="4">
    <location>
        <begin position="562"/>
        <end position="597"/>
    </location>
</feature>
<feature type="region of interest" description="Disordered" evidence="3">
    <location>
        <begin position="309"/>
        <end position="358"/>
    </location>
</feature>
<dbReference type="SUPFAM" id="SSF47473">
    <property type="entry name" value="EF-hand"/>
    <property type="match status" value="1"/>
</dbReference>
<feature type="compositionally biased region" description="Basic and acidic residues" evidence="3">
    <location>
        <begin position="830"/>
        <end position="846"/>
    </location>
</feature>
<dbReference type="PROSITE" id="PS00018">
    <property type="entry name" value="EF_HAND_1"/>
    <property type="match status" value="2"/>
</dbReference>
<dbReference type="InterPro" id="IPR002048">
    <property type="entry name" value="EF_hand_dom"/>
</dbReference>
<evidence type="ECO:0000256" key="1">
    <source>
        <dbReference type="ARBA" id="ARBA00022737"/>
    </source>
</evidence>
<dbReference type="PROSITE" id="PS50222">
    <property type="entry name" value="EF_HAND_2"/>
    <property type="match status" value="3"/>
</dbReference>
<dbReference type="PANTHER" id="PTHR43215:SF14">
    <property type="entry name" value="RADIAL SPOKE HEAD 1 HOMOLOG"/>
    <property type="match status" value="1"/>
</dbReference>
<dbReference type="GO" id="GO:0005829">
    <property type="term" value="C:cytosol"/>
    <property type="evidence" value="ECO:0007669"/>
    <property type="project" value="TreeGrafter"/>
</dbReference>
<dbReference type="SUPFAM" id="SSF82185">
    <property type="entry name" value="Histone H3 K4-specific methyltransferase SET7/9 N-terminal domain"/>
    <property type="match status" value="2"/>
</dbReference>
<dbReference type="Pfam" id="PF02493">
    <property type="entry name" value="MORN"/>
    <property type="match status" value="13"/>
</dbReference>
<dbReference type="Proteomes" id="UP000663881">
    <property type="component" value="Unassembled WGS sequence"/>
</dbReference>
<dbReference type="AlphaFoldDB" id="A0A818ZNQ4"/>
<feature type="domain" description="EF-hand" evidence="4">
    <location>
        <begin position="642"/>
        <end position="677"/>
    </location>
</feature>
<reference evidence="5" key="1">
    <citation type="submission" date="2021-02" db="EMBL/GenBank/DDBJ databases">
        <authorList>
            <person name="Nowell W R."/>
        </authorList>
    </citation>
    <scope>NUCLEOTIDE SEQUENCE</scope>
</reference>
<feature type="region of interest" description="Disordered" evidence="3">
    <location>
        <begin position="479"/>
        <end position="508"/>
    </location>
</feature>
<feature type="compositionally biased region" description="Polar residues" evidence="3">
    <location>
        <begin position="327"/>
        <end position="357"/>
    </location>
</feature>
<feature type="compositionally biased region" description="Low complexity" evidence="3">
    <location>
        <begin position="407"/>
        <end position="419"/>
    </location>
</feature>
<feature type="compositionally biased region" description="Basic and acidic residues" evidence="3">
    <location>
        <begin position="814"/>
        <end position="823"/>
    </location>
</feature>
<dbReference type="InterPro" id="IPR011992">
    <property type="entry name" value="EF-hand-dom_pair"/>
</dbReference>
<evidence type="ECO:0000313" key="5">
    <source>
        <dbReference type="EMBL" id="CAF3772082.1"/>
    </source>
</evidence>
<feature type="compositionally biased region" description="Basic and acidic residues" evidence="3">
    <location>
        <begin position="390"/>
        <end position="406"/>
    </location>
</feature>
<keyword evidence="1" id="KW-0677">Repeat</keyword>
<feature type="region of interest" description="Disordered" evidence="3">
    <location>
        <begin position="371"/>
        <end position="425"/>
    </location>
</feature>
<gene>
    <name evidence="5" type="ORF">OKA104_LOCUS16874</name>
</gene>
<keyword evidence="2" id="KW-0106">Calcium</keyword>
<dbReference type="Gene3D" id="2.20.110.10">
    <property type="entry name" value="Histone H3 K4-specific methyltransferase SET7/9 N-terminal domain"/>
    <property type="match status" value="7"/>
</dbReference>
<proteinExistence type="predicted"/>
<dbReference type="InterPro" id="IPR018247">
    <property type="entry name" value="EF_Hand_1_Ca_BS"/>
</dbReference>
<evidence type="ECO:0000259" key="4">
    <source>
        <dbReference type="PROSITE" id="PS50222"/>
    </source>
</evidence>
<evidence type="ECO:0000256" key="3">
    <source>
        <dbReference type="SAM" id="MobiDB-lite"/>
    </source>
</evidence>
<comment type="caution">
    <text evidence="5">The sequence shown here is derived from an EMBL/GenBank/DDBJ whole genome shotgun (WGS) entry which is preliminary data.</text>
</comment>
<feature type="region of interest" description="Disordered" evidence="3">
    <location>
        <begin position="814"/>
        <end position="854"/>
    </location>
</feature>
<dbReference type="PANTHER" id="PTHR43215">
    <property type="entry name" value="RADIAL SPOKE HEAD 1 HOMOLOG"/>
    <property type="match status" value="1"/>
</dbReference>
<organism evidence="5 6">
    <name type="scientific">Adineta steineri</name>
    <dbReference type="NCBI Taxonomy" id="433720"/>
    <lineage>
        <taxon>Eukaryota</taxon>
        <taxon>Metazoa</taxon>
        <taxon>Spiralia</taxon>
        <taxon>Gnathifera</taxon>
        <taxon>Rotifera</taxon>
        <taxon>Eurotatoria</taxon>
        <taxon>Bdelloidea</taxon>
        <taxon>Adinetida</taxon>
        <taxon>Adinetidae</taxon>
        <taxon>Adineta</taxon>
    </lineage>
</organism>
<evidence type="ECO:0000256" key="2">
    <source>
        <dbReference type="ARBA" id="ARBA00022837"/>
    </source>
</evidence>
<feature type="compositionally biased region" description="Polar residues" evidence="3">
    <location>
        <begin position="377"/>
        <end position="389"/>
    </location>
</feature>
<name>A0A818ZNQ4_9BILA</name>
<dbReference type="FunFam" id="2.20.110.10:FF:000002">
    <property type="entry name" value="Phosphatidylinositol 4-phosphate 5-kinase 8"/>
    <property type="match status" value="1"/>
</dbReference>